<evidence type="ECO:0000313" key="2">
    <source>
        <dbReference type="EMBL" id="AWB68468.1"/>
    </source>
</evidence>
<keyword evidence="3" id="KW-1185">Reference proteome</keyword>
<feature type="transmembrane region" description="Helical" evidence="1">
    <location>
        <begin position="7"/>
        <end position="27"/>
    </location>
</feature>
<dbReference type="EMBL" id="CP026604">
    <property type="protein sequence ID" value="AWB68468.1"/>
    <property type="molecule type" value="Genomic_DNA"/>
</dbReference>
<organism evidence="2 3">
    <name type="scientific">Saccharobesus litoralis</name>
    <dbReference type="NCBI Taxonomy" id="2172099"/>
    <lineage>
        <taxon>Bacteria</taxon>
        <taxon>Pseudomonadati</taxon>
        <taxon>Pseudomonadota</taxon>
        <taxon>Gammaproteobacteria</taxon>
        <taxon>Alteromonadales</taxon>
        <taxon>Alteromonadaceae</taxon>
        <taxon>Saccharobesus</taxon>
    </lineage>
</organism>
<proteinExistence type="predicted"/>
<evidence type="ECO:0000256" key="1">
    <source>
        <dbReference type="SAM" id="Phobius"/>
    </source>
</evidence>
<accession>A0A2S0VW82</accession>
<dbReference type="Proteomes" id="UP000244441">
    <property type="component" value="Chromosome"/>
</dbReference>
<gene>
    <name evidence="2" type="ORF">C2869_19575</name>
</gene>
<dbReference type="KEGG" id="cate:C2869_19575"/>
<reference evidence="2 3" key="1">
    <citation type="submission" date="2018-01" db="EMBL/GenBank/DDBJ databases">
        <title>Genome sequence of a Cantenovulum-like bacteria.</title>
        <authorList>
            <person name="Tan W.R."/>
            <person name="Lau N.-S."/>
            <person name="Go F."/>
            <person name="Amirul A.-A.A."/>
        </authorList>
    </citation>
    <scope>NUCLEOTIDE SEQUENCE [LARGE SCALE GENOMIC DNA]</scope>
    <source>
        <strain evidence="2 3">CCB-QB4</strain>
    </source>
</reference>
<feature type="transmembrane region" description="Helical" evidence="1">
    <location>
        <begin position="39"/>
        <end position="63"/>
    </location>
</feature>
<dbReference type="AlphaFoldDB" id="A0A2S0VW82"/>
<protein>
    <submittedName>
        <fullName evidence="2">Uncharacterized protein</fullName>
    </submittedName>
</protein>
<name>A0A2S0VW82_9ALTE</name>
<keyword evidence="1" id="KW-0472">Membrane</keyword>
<keyword evidence="1" id="KW-1133">Transmembrane helix</keyword>
<sequence>MWEFSWLDYCLIYLAIGFVLGISLFIFEENVVDSFGYYAAIIVIVVIGVSILWLPFAIMLVAAEIKSKFKPKKKPVPPPVKNCFFSTYSIKEIERNHLVEDPLKACPKLPFGFLNDKWKRFSAHLSSDSLVLFERYDGKGNITRGYAEVLPDLSVKCFVFELE</sequence>
<evidence type="ECO:0000313" key="3">
    <source>
        <dbReference type="Proteomes" id="UP000244441"/>
    </source>
</evidence>
<keyword evidence="1" id="KW-0812">Transmembrane</keyword>